<gene>
    <name evidence="8" type="ORF">NliqN6_6251</name>
</gene>
<evidence type="ECO:0000256" key="6">
    <source>
        <dbReference type="SAM" id="MobiDB-lite"/>
    </source>
</evidence>
<dbReference type="GO" id="GO:0016020">
    <property type="term" value="C:membrane"/>
    <property type="evidence" value="ECO:0007669"/>
    <property type="project" value="UniProtKB-SubCell"/>
</dbReference>
<comment type="caution">
    <text evidence="8">The sequence shown here is derived from an EMBL/GenBank/DDBJ whole genome shotgun (WGS) entry which is preliminary data.</text>
</comment>
<evidence type="ECO:0000256" key="4">
    <source>
        <dbReference type="ARBA" id="ARBA00022989"/>
    </source>
</evidence>
<dbReference type="InterPro" id="IPR039357">
    <property type="entry name" value="SRD5A/TECR"/>
</dbReference>
<keyword evidence="4" id="KW-1133">Transmembrane helix</keyword>
<feature type="compositionally biased region" description="Basic and acidic residues" evidence="6">
    <location>
        <begin position="215"/>
        <end position="225"/>
    </location>
</feature>
<dbReference type="InterPro" id="IPR001104">
    <property type="entry name" value="3-oxo-5_a-steroid_4-DH_C"/>
</dbReference>
<feature type="region of interest" description="Disordered" evidence="6">
    <location>
        <begin position="202"/>
        <end position="225"/>
    </location>
</feature>
<feature type="domain" description="3-oxo-5-alpha-steroid 4-dehydrogenase C-terminal" evidence="7">
    <location>
        <begin position="224"/>
        <end position="259"/>
    </location>
</feature>
<protein>
    <recommendedName>
        <fullName evidence="7">3-oxo-5-alpha-steroid 4-dehydrogenase C-terminal domain-containing protein</fullName>
    </recommendedName>
</protein>
<dbReference type="Pfam" id="PF02544">
    <property type="entry name" value="Steroid_dh"/>
    <property type="match status" value="1"/>
</dbReference>
<dbReference type="AlphaFoldDB" id="A0A8H3TZA4"/>
<keyword evidence="9" id="KW-1185">Reference proteome</keyword>
<dbReference type="EMBL" id="BLZA01000049">
    <property type="protein sequence ID" value="GHJ89849.1"/>
    <property type="molecule type" value="Genomic_DNA"/>
</dbReference>
<dbReference type="GO" id="GO:0016627">
    <property type="term" value="F:oxidoreductase activity, acting on the CH-CH group of donors"/>
    <property type="evidence" value="ECO:0007669"/>
    <property type="project" value="InterPro"/>
</dbReference>
<reference evidence="8" key="1">
    <citation type="submission" date="2020-07" db="EMBL/GenBank/DDBJ databases">
        <title>Draft Genome Sequence of a Deep-Sea Yeast, Naganishia (Cryptococcus) liquefaciens strain N6.</title>
        <authorList>
            <person name="Han Y.W."/>
            <person name="Kajitani R."/>
            <person name="Morimoto H."/>
            <person name="Parhat M."/>
            <person name="Tsubouchi H."/>
            <person name="Bakenova O."/>
            <person name="Ogata M."/>
            <person name="Argunhan B."/>
            <person name="Aoki R."/>
            <person name="Kajiwara S."/>
            <person name="Itoh T."/>
            <person name="Iwasaki H."/>
        </authorList>
    </citation>
    <scope>NUCLEOTIDE SEQUENCE</scope>
    <source>
        <strain evidence="8">N6</strain>
    </source>
</reference>
<comment type="similarity">
    <text evidence="2">Belongs to the steroid 5-alpha reductase family.</text>
</comment>
<proteinExistence type="inferred from homology"/>
<dbReference type="GO" id="GO:0006629">
    <property type="term" value="P:lipid metabolic process"/>
    <property type="evidence" value="ECO:0007669"/>
    <property type="project" value="InterPro"/>
</dbReference>
<dbReference type="PANTHER" id="PTHR10556:SF43">
    <property type="entry name" value="STEROID 5-ALPHA-REDUCTASE DET2"/>
    <property type="match status" value="1"/>
</dbReference>
<dbReference type="Proteomes" id="UP000620104">
    <property type="component" value="Unassembled WGS sequence"/>
</dbReference>
<organism evidence="8 9">
    <name type="scientific">Naganishia liquefaciens</name>
    <dbReference type="NCBI Taxonomy" id="104408"/>
    <lineage>
        <taxon>Eukaryota</taxon>
        <taxon>Fungi</taxon>
        <taxon>Dikarya</taxon>
        <taxon>Basidiomycota</taxon>
        <taxon>Agaricomycotina</taxon>
        <taxon>Tremellomycetes</taxon>
        <taxon>Filobasidiales</taxon>
        <taxon>Filobasidiaceae</taxon>
        <taxon>Naganishia</taxon>
    </lineage>
</organism>
<evidence type="ECO:0000313" key="9">
    <source>
        <dbReference type="Proteomes" id="UP000620104"/>
    </source>
</evidence>
<keyword evidence="3" id="KW-0812">Transmembrane</keyword>
<dbReference type="PROSITE" id="PS50244">
    <property type="entry name" value="S5A_REDUCTASE"/>
    <property type="match status" value="1"/>
</dbReference>
<evidence type="ECO:0000256" key="3">
    <source>
        <dbReference type="ARBA" id="ARBA00022692"/>
    </source>
</evidence>
<evidence type="ECO:0000256" key="1">
    <source>
        <dbReference type="ARBA" id="ARBA00004141"/>
    </source>
</evidence>
<sequence>MFTSLFYSLLKLYHTFPLHSPVTLLYMDAPWGRFAYNQQRGREGRRAWGDLDGNLAWAFMEIVSPITFTTTILRSGGFQKLSLPTVAAACMFLIHYAHRAIISPLILAPKRSPQHIWVTASSVFFNLLNGYMMGSFIASDPLPSSAFHTRRFWLCTLGWLIGFLGNVYHDELLHDLRHPSLLLSLLGWSRYSRVRKGKAKATAEQIDADAGTAHDAQRRDGGGRDETYKIPRGGLFYWIAFPNYTCEWFEWLCYALLISPNPLITSPPTSLLLSTPCNPTSTIGALRNRFIRAMSSLPFPTRLLTPPYMFLIAELSAMLPRAIRAVGWYDERFGAAWRNSGRPDGRWVAIPGIL</sequence>
<evidence type="ECO:0000259" key="7">
    <source>
        <dbReference type="Pfam" id="PF02544"/>
    </source>
</evidence>
<keyword evidence="5" id="KW-0472">Membrane</keyword>
<accession>A0A8H3TZA4</accession>
<comment type="subcellular location">
    <subcellularLocation>
        <location evidence="1">Membrane</location>
        <topology evidence="1">Multi-pass membrane protein</topology>
    </subcellularLocation>
</comment>
<evidence type="ECO:0000256" key="2">
    <source>
        <dbReference type="ARBA" id="ARBA00007742"/>
    </source>
</evidence>
<name>A0A8H3TZA4_9TREE</name>
<dbReference type="PANTHER" id="PTHR10556">
    <property type="entry name" value="3-OXO-5-ALPHA-STEROID 4-DEHYDROGENASE"/>
    <property type="match status" value="1"/>
</dbReference>
<dbReference type="OrthoDB" id="5788137at2759"/>
<evidence type="ECO:0000256" key="5">
    <source>
        <dbReference type="ARBA" id="ARBA00023136"/>
    </source>
</evidence>
<evidence type="ECO:0000313" key="8">
    <source>
        <dbReference type="EMBL" id="GHJ89849.1"/>
    </source>
</evidence>